<gene>
    <name evidence="2" type="ORF">PF006_g33064</name>
</gene>
<dbReference type="EMBL" id="QXGA01010731">
    <property type="protein sequence ID" value="KAE9055110.1"/>
    <property type="molecule type" value="Genomic_DNA"/>
</dbReference>
<evidence type="ECO:0000313" key="3">
    <source>
        <dbReference type="Proteomes" id="UP000440732"/>
    </source>
</evidence>
<keyword evidence="1" id="KW-1133">Transmembrane helix</keyword>
<dbReference type="Proteomes" id="UP000440732">
    <property type="component" value="Unassembled WGS sequence"/>
</dbReference>
<protein>
    <submittedName>
        <fullName evidence="2">Uncharacterized protein</fullName>
    </submittedName>
</protein>
<organism evidence="2 3">
    <name type="scientific">Phytophthora fragariae</name>
    <dbReference type="NCBI Taxonomy" id="53985"/>
    <lineage>
        <taxon>Eukaryota</taxon>
        <taxon>Sar</taxon>
        <taxon>Stramenopiles</taxon>
        <taxon>Oomycota</taxon>
        <taxon>Peronosporomycetes</taxon>
        <taxon>Peronosporales</taxon>
        <taxon>Peronosporaceae</taxon>
        <taxon>Phytophthora</taxon>
    </lineage>
</organism>
<accession>A0A6A3PBV2</accession>
<feature type="non-terminal residue" evidence="2">
    <location>
        <position position="129"/>
    </location>
</feature>
<feature type="transmembrane region" description="Helical" evidence="1">
    <location>
        <begin position="20"/>
        <end position="39"/>
    </location>
</feature>
<comment type="caution">
    <text evidence="2">The sequence shown here is derived from an EMBL/GenBank/DDBJ whole genome shotgun (WGS) entry which is preliminary data.</text>
</comment>
<keyword evidence="1" id="KW-0812">Transmembrane</keyword>
<sequence>MNSSEGGSKATCIPELQPLLLLLLLQTFLPLALSLRLAFSMATLVSRLQGDTADPLNVLNPLLVAERDDDHRRITLAVEGIKRDESLARSLRDHDETVSNSIFTSTDEVSTSVKSLAEIMESFNVGTGA</sequence>
<dbReference type="AlphaFoldDB" id="A0A6A3PBV2"/>
<keyword evidence="1" id="KW-0472">Membrane</keyword>
<proteinExistence type="predicted"/>
<name>A0A6A3PBV2_9STRA</name>
<reference evidence="2 3" key="1">
    <citation type="submission" date="2018-08" db="EMBL/GenBank/DDBJ databases">
        <title>Genomic investigation of the strawberry pathogen Phytophthora fragariae indicates pathogenicity is determined by transcriptional variation in three key races.</title>
        <authorList>
            <person name="Adams T.M."/>
            <person name="Armitage A.D."/>
            <person name="Sobczyk M.K."/>
            <person name="Bates H.J."/>
            <person name="Dunwell J.M."/>
            <person name="Nellist C.F."/>
            <person name="Harrison R.J."/>
        </authorList>
    </citation>
    <scope>NUCLEOTIDE SEQUENCE [LARGE SCALE GENOMIC DNA]</scope>
    <source>
        <strain evidence="2 3">NOV-5</strain>
    </source>
</reference>
<evidence type="ECO:0000313" key="2">
    <source>
        <dbReference type="EMBL" id="KAE9055110.1"/>
    </source>
</evidence>
<evidence type="ECO:0000256" key="1">
    <source>
        <dbReference type="SAM" id="Phobius"/>
    </source>
</evidence>